<dbReference type="PATRIC" id="fig|1121877.4.peg.1261"/>
<comment type="similarity">
    <text evidence="1">Belongs to the ETF alpha-subunit/FixB family.</text>
</comment>
<feature type="binding site" evidence="4">
    <location>
        <position position="287"/>
    </location>
    <ligand>
        <name>FAD</name>
        <dbReference type="ChEBI" id="CHEBI:57692"/>
    </ligand>
</feature>
<dbReference type="GO" id="GO:0050660">
    <property type="term" value="F:flavin adenine dinucleotide binding"/>
    <property type="evidence" value="ECO:0007669"/>
    <property type="project" value="InterPro"/>
</dbReference>
<feature type="binding site" evidence="4">
    <location>
        <begin position="235"/>
        <end position="236"/>
    </location>
    <ligand>
        <name>FAD</name>
        <dbReference type="ChEBI" id="CHEBI:57692"/>
    </ligand>
</feature>
<dbReference type="PANTHER" id="PTHR43153:SF1">
    <property type="entry name" value="ELECTRON TRANSFER FLAVOPROTEIN SUBUNIT ALPHA, MITOCHONDRIAL"/>
    <property type="match status" value="1"/>
</dbReference>
<dbReference type="OrthoDB" id="9770286at2"/>
<dbReference type="InterPro" id="IPR014730">
    <property type="entry name" value="ETF_a/b_N"/>
</dbReference>
<keyword evidence="7" id="KW-1185">Reference proteome</keyword>
<feature type="binding site" evidence="4">
    <location>
        <begin position="249"/>
        <end position="253"/>
    </location>
    <ligand>
        <name>FAD</name>
        <dbReference type="ChEBI" id="CHEBI:57692"/>
    </ligand>
</feature>
<evidence type="ECO:0000256" key="4">
    <source>
        <dbReference type="PIRSR" id="PIRSR000089-1"/>
    </source>
</evidence>
<dbReference type="SMART" id="SM00893">
    <property type="entry name" value="ETF"/>
    <property type="match status" value="1"/>
</dbReference>
<feature type="domain" description="Electron transfer flavoprotein alpha/beta-subunit N-terminal" evidence="5">
    <location>
        <begin position="5"/>
        <end position="182"/>
    </location>
</feature>
<organism evidence="6 7">
    <name type="scientific">Ferrimicrobium acidiphilum DSM 19497</name>
    <dbReference type="NCBI Taxonomy" id="1121877"/>
    <lineage>
        <taxon>Bacteria</taxon>
        <taxon>Bacillati</taxon>
        <taxon>Actinomycetota</taxon>
        <taxon>Acidimicrobiia</taxon>
        <taxon>Acidimicrobiales</taxon>
        <taxon>Acidimicrobiaceae</taxon>
        <taxon>Ferrimicrobium</taxon>
    </lineage>
</organism>
<accession>A0A0D8FXM0</accession>
<dbReference type="Gene3D" id="3.40.50.620">
    <property type="entry name" value="HUPs"/>
    <property type="match status" value="1"/>
</dbReference>
<dbReference type="InterPro" id="IPR014731">
    <property type="entry name" value="ETF_asu_C"/>
</dbReference>
<dbReference type="Pfam" id="PF01012">
    <property type="entry name" value="ETF"/>
    <property type="match status" value="1"/>
</dbReference>
<dbReference type="PANTHER" id="PTHR43153">
    <property type="entry name" value="ELECTRON TRANSFER FLAVOPROTEIN ALPHA"/>
    <property type="match status" value="1"/>
</dbReference>
<comment type="cofactor">
    <cofactor evidence="4">
        <name>FAD</name>
        <dbReference type="ChEBI" id="CHEBI:57692"/>
    </cofactor>
    <text evidence="4">Binds 1 FAD per dimer.</text>
</comment>
<dbReference type="RefSeq" id="WP_035388942.1">
    <property type="nucleotide sequence ID" value="NZ_JQKF01000008.1"/>
</dbReference>
<dbReference type="AlphaFoldDB" id="A0A0D8FXM0"/>
<dbReference type="STRING" id="1121877.FEAC_11480"/>
<dbReference type="GeneID" id="78372381"/>
<feature type="binding site" evidence="4">
    <location>
        <position position="210"/>
    </location>
    <ligand>
        <name>FAD</name>
        <dbReference type="ChEBI" id="CHEBI:57692"/>
    </ligand>
</feature>
<dbReference type="eggNOG" id="COG2025">
    <property type="taxonomic scope" value="Bacteria"/>
</dbReference>
<evidence type="ECO:0000256" key="1">
    <source>
        <dbReference type="ARBA" id="ARBA00005817"/>
    </source>
</evidence>
<sequence length="319" mass="33350">MTVAVLVIAERVTGEHPDVTFELLGKGRELADELSGELGVIVANDIGQEATFGVADALYLVEGMEAGYSAPQWEMAIGAVIESVSPQVILVSTGTVGIDLGGALATRFNTPIASYVLDAVMQDGCLVVTSQLYGGKLLSEGEIDTFPAFVSVLPGSLSADKGRAVGSPRVERFNISDQLATVKGRGVELREPDSSGVDITAAPLLVSVGRGIGSKENLELVAELAEAMKAPLSASRPVIDQGWLPKPHQVGKSGKKVRPAVYLAFGISGAPEHLEGMRNAETIIACNTDPNAPIFEIAHYGTTLDLFDLVPELTDIVGG</sequence>
<keyword evidence="4" id="KW-0274">FAD</keyword>
<dbReference type="Gene3D" id="3.40.50.1220">
    <property type="entry name" value="TPP-binding domain"/>
    <property type="match status" value="1"/>
</dbReference>
<dbReference type="InterPro" id="IPR029035">
    <property type="entry name" value="DHS-like_NAD/FAD-binding_dom"/>
</dbReference>
<dbReference type="PIRSF" id="PIRSF000089">
    <property type="entry name" value="Electra_flavoP_a"/>
    <property type="match status" value="1"/>
</dbReference>
<dbReference type="SUPFAM" id="SSF52402">
    <property type="entry name" value="Adenine nucleotide alpha hydrolases-like"/>
    <property type="match status" value="1"/>
</dbReference>
<dbReference type="InterPro" id="IPR014729">
    <property type="entry name" value="Rossmann-like_a/b/a_fold"/>
</dbReference>
<evidence type="ECO:0000313" key="6">
    <source>
        <dbReference type="EMBL" id="KJE77022.1"/>
    </source>
</evidence>
<keyword evidence="4" id="KW-0285">Flavoprotein</keyword>
<evidence type="ECO:0000256" key="2">
    <source>
        <dbReference type="ARBA" id="ARBA00011355"/>
    </source>
</evidence>
<dbReference type="EMBL" id="JXUW01000008">
    <property type="protein sequence ID" value="KJE77022.1"/>
    <property type="molecule type" value="Genomic_DNA"/>
</dbReference>
<reference evidence="6 7" key="1">
    <citation type="submission" date="2015-01" db="EMBL/GenBank/DDBJ databases">
        <title>Draft genome of the acidophilic iron oxidizer Ferrimicrobium acidiphilum strain T23.</title>
        <authorList>
            <person name="Poehlein A."/>
            <person name="Eisen S."/>
            <person name="Schloemann M."/>
            <person name="Johnson B.D."/>
            <person name="Daniel R."/>
            <person name="Muehling M."/>
        </authorList>
    </citation>
    <scope>NUCLEOTIDE SEQUENCE [LARGE SCALE GENOMIC DNA]</scope>
    <source>
        <strain evidence="6 7">T23</strain>
    </source>
</reference>
<dbReference type="InterPro" id="IPR001308">
    <property type="entry name" value="ETF_a/FixB"/>
</dbReference>
<dbReference type="GO" id="GO:0033539">
    <property type="term" value="P:fatty acid beta-oxidation using acyl-CoA dehydrogenase"/>
    <property type="evidence" value="ECO:0007669"/>
    <property type="project" value="TreeGrafter"/>
</dbReference>
<proteinExistence type="inferred from homology"/>
<name>A0A0D8FXM0_9ACTN</name>
<evidence type="ECO:0000313" key="7">
    <source>
        <dbReference type="Proteomes" id="UP000032336"/>
    </source>
</evidence>
<feature type="binding site" evidence="4">
    <location>
        <begin position="266"/>
        <end position="273"/>
    </location>
    <ligand>
        <name>FAD</name>
        <dbReference type="ChEBI" id="CHEBI:57692"/>
    </ligand>
</feature>
<comment type="function">
    <text evidence="3">The electron transfer flavoprotein serves as a specific electron acceptor for other dehydrogenases. It transfers the electrons to the main respiratory chain via ETF-ubiquinone oxidoreductase (ETF dehydrogenase).</text>
</comment>
<evidence type="ECO:0000259" key="5">
    <source>
        <dbReference type="SMART" id="SM00893"/>
    </source>
</evidence>
<evidence type="ECO:0000256" key="3">
    <source>
        <dbReference type="ARBA" id="ARBA00025649"/>
    </source>
</evidence>
<dbReference type="Pfam" id="PF00766">
    <property type="entry name" value="ETF_alpha"/>
    <property type="match status" value="1"/>
</dbReference>
<protein>
    <submittedName>
        <fullName evidence="6">Acryloyl-CoA reductase electron transfer subunit beta</fullName>
    </submittedName>
</protein>
<gene>
    <name evidence="6" type="primary">acrA</name>
    <name evidence="6" type="ORF">FEAC_11480</name>
</gene>
<comment type="subunit">
    <text evidence="2">Heterodimer of an alpha and a beta subunit.</text>
</comment>
<comment type="caution">
    <text evidence="6">The sequence shown here is derived from an EMBL/GenBank/DDBJ whole genome shotgun (WGS) entry which is preliminary data.</text>
</comment>
<dbReference type="Proteomes" id="UP000032336">
    <property type="component" value="Unassembled WGS sequence"/>
</dbReference>
<dbReference type="SUPFAM" id="SSF52467">
    <property type="entry name" value="DHS-like NAD/FAD-binding domain"/>
    <property type="match status" value="1"/>
</dbReference>
<dbReference type="GO" id="GO:0009055">
    <property type="term" value="F:electron transfer activity"/>
    <property type="evidence" value="ECO:0007669"/>
    <property type="project" value="InterPro"/>
</dbReference>